<name>A0ABV6KJ82_9BACI</name>
<keyword evidence="1" id="KW-0732">Signal</keyword>
<evidence type="ECO:0000256" key="1">
    <source>
        <dbReference type="SAM" id="SignalP"/>
    </source>
</evidence>
<evidence type="ECO:0000313" key="2">
    <source>
        <dbReference type="EMBL" id="MFC0473393.1"/>
    </source>
</evidence>
<accession>A0ABV6KJ82</accession>
<reference evidence="2 3" key="1">
    <citation type="submission" date="2024-09" db="EMBL/GenBank/DDBJ databases">
        <authorList>
            <person name="Sun Q."/>
            <person name="Mori K."/>
        </authorList>
    </citation>
    <scope>NUCLEOTIDE SEQUENCE [LARGE SCALE GENOMIC DNA]</scope>
    <source>
        <strain evidence="2 3">NCAIM B.02610</strain>
    </source>
</reference>
<dbReference type="Proteomes" id="UP001589838">
    <property type="component" value="Unassembled WGS sequence"/>
</dbReference>
<dbReference type="RefSeq" id="WP_335959772.1">
    <property type="nucleotide sequence ID" value="NZ_JAXBLX010000007.1"/>
</dbReference>
<organism evidence="2 3">
    <name type="scientific">Halalkalibacter kiskunsagensis</name>
    <dbReference type="NCBI Taxonomy" id="1548599"/>
    <lineage>
        <taxon>Bacteria</taxon>
        <taxon>Bacillati</taxon>
        <taxon>Bacillota</taxon>
        <taxon>Bacilli</taxon>
        <taxon>Bacillales</taxon>
        <taxon>Bacillaceae</taxon>
        <taxon>Halalkalibacter</taxon>
    </lineage>
</organism>
<gene>
    <name evidence="2" type="ORF">ACFFHM_23525</name>
</gene>
<sequence length="238" mass="27250">MMRKSNLKKVRTLLLTSVIISSSLLYSGPVFATENTKELETLLMDWEESGIDSNHIEAIDTIRNYLDKHVDDQIFSSLHIDREERPFGIIVLSFTKELSIDKKQEIEALIEEPSEVEFRVVTYTEQELLEKQHKIDSAIFEKHVFNEEEITVYHTGINIITNKIEIGISPYNELTSQSAKNYFNSDMIEVVEGGEAVLLDTELNEEVQVLMPISTNENDTNIGVFSKIKEWFVGLFAA</sequence>
<proteinExistence type="predicted"/>
<protein>
    <submittedName>
        <fullName evidence="2">Uncharacterized protein</fullName>
    </submittedName>
</protein>
<keyword evidence="3" id="KW-1185">Reference proteome</keyword>
<feature type="signal peptide" evidence="1">
    <location>
        <begin position="1"/>
        <end position="32"/>
    </location>
</feature>
<comment type="caution">
    <text evidence="2">The sequence shown here is derived from an EMBL/GenBank/DDBJ whole genome shotgun (WGS) entry which is preliminary data.</text>
</comment>
<evidence type="ECO:0000313" key="3">
    <source>
        <dbReference type="Proteomes" id="UP001589838"/>
    </source>
</evidence>
<dbReference type="EMBL" id="JBHLUX010000093">
    <property type="protein sequence ID" value="MFC0473393.1"/>
    <property type="molecule type" value="Genomic_DNA"/>
</dbReference>
<feature type="chain" id="PRO_5045965854" evidence="1">
    <location>
        <begin position="33"/>
        <end position="238"/>
    </location>
</feature>